<dbReference type="CDD" id="cd00158">
    <property type="entry name" value="RHOD"/>
    <property type="match status" value="1"/>
</dbReference>
<organism evidence="3 4">
    <name type="scientific">Tritonibacter scottomollicae</name>
    <name type="common">Epibacterium scottomollicae</name>
    <dbReference type="NCBI Taxonomy" id="483013"/>
    <lineage>
        <taxon>Bacteria</taxon>
        <taxon>Pseudomonadati</taxon>
        <taxon>Pseudomonadota</taxon>
        <taxon>Alphaproteobacteria</taxon>
        <taxon>Rhodobacterales</taxon>
        <taxon>Paracoccaceae</taxon>
        <taxon>Tritonibacter</taxon>
    </lineage>
</organism>
<accession>A0A2T1ABF9</accession>
<dbReference type="RefSeq" id="WP_106164794.1">
    <property type="nucleotide sequence ID" value="NZ_PVUF01000012.1"/>
</dbReference>
<keyword evidence="3" id="KW-0808">Transferase</keyword>
<dbReference type="SUPFAM" id="SSF52821">
    <property type="entry name" value="Rhodanese/Cell cycle control phosphatase"/>
    <property type="match status" value="1"/>
</dbReference>
<proteinExistence type="predicted"/>
<keyword evidence="1" id="KW-0472">Membrane</keyword>
<dbReference type="InterPro" id="IPR001763">
    <property type="entry name" value="Rhodanese-like_dom"/>
</dbReference>
<gene>
    <name evidence="3" type="ORF">CLV89_11255</name>
</gene>
<dbReference type="OrthoDB" id="9812109at2"/>
<evidence type="ECO:0000313" key="4">
    <source>
        <dbReference type="Proteomes" id="UP000237718"/>
    </source>
</evidence>
<dbReference type="GO" id="GO:0016740">
    <property type="term" value="F:transferase activity"/>
    <property type="evidence" value="ECO:0007669"/>
    <property type="project" value="UniProtKB-KW"/>
</dbReference>
<reference evidence="3 4" key="1">
    <citation type="submission" date="2018-03" db="EMBL/GenBank/DDBJ databases">
        <title>Genomic Encyclopedia of Archaeal and Bacterial Type Strains, Phase II (KMG-II): from individual species to whole genera.</title>
        <authorList>
            <person name="Goeker M."/>
        </authorList>
    </citation>
    <scope>NUCLEOTIDE SEQUENCE [LARGE SCALE GENOMIC DNA]</scope>
    <source>
        <strain evidence="3 4">DSM 25328</strain>
    </source>
</reference>
<name>A0A2T1ABF9_TRISK</name>
<comment type="caution">
    <text evidence="3">The sequence shown here is derived from an EMBL/GenBank/DDBJ whole genome shotgun (WGS) entry which is preliminary data.</text>
</comment>
<dbReference type="PROSITE" id="PS50206">
    <property type="entry name" value="RHODANESE_3"/>
    <property type="match status" value="1"/>
</dbReference>
<dbReference type="SMART" id="SM00450">
    <property type="entry name" value="RHOD"/>
    <property type="match status" value="1"/>
</dbReference>
<evidence type="ECO:0000256" key="1">
    <source>
        <dbReference type="SAM" id="Phobius"/>
    </source>
</evidence>
<dbReference type="Gene3D" id="3.40.250.10">
    <property type="entry name" value="Rhodanese-like domain"/>
    <property type="match status" value="1"/>
</dbReference>
<feature type="domain" description="Rhodanese" evidence="2">
    <location>
        <begin position="54"/>
        <end position="148"/>
    </location>
</feature>
<keyword evidence="1" id="KW-1133">Transmembrane helix</keyword>
<evidence type="ECO:0000259" key="2">
    <source>
        <dbReference type="PROSITE" id="PS50206"/>
    </source>
</evidence>
<protein>
    <submittedName>
        <fullName evidence="3">Rhodanese-related sulfurtransferase</fullName>
    </submittedName>
</protein>
<keyword evidence="1" id="KW-0812">Transmembrane</keyword>
<dbReference type="AlphaFoldDB" id="A0A2T1ABF9"/>
<dbReference type="InterPro" id="IPR036873">
    <property type="entry name" value="Rhodanese-like_dom_sf"/>
</dbReference>
<evidence type="ECO:0000313" key="3">
    <source>
        <dbReference type="EMBL" id="PRZ45943.1"/>
    </source>
</evidence>
<sequence length="157" mass="16902">MEKIGHVTSFNRRGLMLGAVAVAGSGGAWWWLYRYTPPHEGALLSVQQAHAKASTGDILLLDIRTPTEWRRTGVPEGAVPLDMRRDDFTEALTTLMQGDNTRAVALICAGGVRSARLSKRLIAAGFTTIIDVPEGMYGSAAGPGWLNSNLPVRAWNG</sequence>
<dbReference type="Pfam" id="PF00581">
    <property type="entry name" value="Rhodanese"/>
    <property type="match status" value="1"/>
</dbReference>
<feature type="transmembrane region" description="Helical" evidence="1">
    <location>
        <begin position="14"/>
        <end position="33"/>
    </location>
</feature>
<dbReference type="Proteomes" id="UP000237718">
    <property type="component" value="Unassembled WGS sequence"/>
</dbReference>
<dbReference type="EMBL" id="PVUF01000012">
    <property type="protein sequence ID" value="PRZ45943.1"/>
    <property type="molecule type" value="Genomic_DNA"/>
</dbReference>